<dbReference type="AlphaFoldDB" id="A0A0K2SK46"/>
<proteinExistence type="predicted"/>
<name>A0A0K2SK46_LIMPI</name>
<protein>
    <submittedName>
        <fullName evidence="1">Uncharacterized protein</fullName>
    </submittedName>
</protein>
<dbReference type="KEGG" id="lpil:LIP_1642"/>
<gene>
    <name evidence="1" type="ORF">LIP_1642</name>
</gene>
<sequence>MLNLAQVERILQEELGDRVAQELFDRVIDRLAEADGRWQELEDESQFGYNFSIQCPDICLIGALAREGGRLRVFREVG</sequence>
<evidence type="ECO:0000313" key="2">
    <source>
        <dbReference type="Proteomes" id="UP000065807"/>
    </source>
</evidence>
<accession>A0A0K2SK46</accession>
<keyword evidence="2" id="KW-1185">Reference proteome</keyword>
<dbReference type="Proteomes" id="UP000065807">
    <property type="component" value="Chromosome"/>
</dbReference>
<dbReference type="EMBL" id="AP014924">
    <property type="protein sequence ID" value="BAS27488.1"/>
    <property type="molecule type" value="Genomic_DNA"/>
</dbReference>
<dbReference type="STRING" id="1555112.LIP_1642"/>
<reference evidence="2" key="2">
    <citation type="journal article" date="2016" name="Int. J. Syst. Evol. Microbiol.">
        <title>Complete genome sequence and cell structure of Limnochorda pilosa, a Gram-negative spore-former within the phylum Firmicutes.</title>
        <authorList>
            <person name="Watanabe M."/>
            <person name="Kojima H."/>
            <person name="Fukui M."/>
        </authorList>
    </citation>
    <scope>NUCLEOTIDE SEQUENCE [LARGE SCALE GENOMIC DNA]</scope>
    <source>
        <strain evidence="2">HC45</strain>
    </source>
</reference>
<organism evidence="1 2">
    <name type="scientific">Limnochorda pilosa</name>
    <dbReference type="NCBI Taxonomy" id="1555112"/>
    <lineage>
        <taxon>Bacteria</taxon>
        <taxon>Bacillati</taxon>
        <taxon>Bacillota</taxon>
        <taxon>Limnochordia</taxon>
        <taxon>Limnochordales</taxon>
        <taxon>Limnochordaceae</taxon>
        <taxon>Limnochorda</taxon>
    </lineage>
</organism>
<dbReference type="RefSeq" id="WP_068136412.1">
    <property type="nucleotide sequence ID" value="NZ_AP014924.1"/>
</dbReference>
<evidence type="ECO:0000313" key="1">
    <source>
        <dbReference type="EMBL" id="BAS27488.1"/>
    </source>
</evidence>
<reference evidence="2" key="1">
    <citation type="submission" date="2015-07" db="EMBL/GenBank/DDBJ databases">
        <title>Complete genome sequence and phylogenetic analysis of Limnochorda pilosa.</title>
        <authorList>
            <person name="Watanabe M."/>
            <person name="Kojima H."/>
            <person name="Fukui M."/>
        </authorList>
    </citation>
    <scope>NUCLEOTIDE SEQUENCE [LARGE SCALE GENOMIC DNA]</scope>
    <source>
        <strain evidence="2">HC45</strain>
    </source>
</reference>